<dbReference type="SUPFAM" id="SSF51395">
    <property type="entry name" value="FMN-linked oxidoreductases"/>
    <property type="match status" value="1"/>
</dbReference>
<sequence length="724" mass="79579">MENHRVENRTPRRPARYDVLFEPVRIGPVTAKNRFYQVPHCNGMGRAFPSSMAAMRGVKAEGGWGVVVTEQCDVHHSGNHQREIRIWDEKDLPYLTRATDEIHRHGALAGVELAHNGSYVGNLESRTIPIAPSLKAVRGNLPITARAMDKDDIRAVRRWHRTAALNARRAGFDIVYIYAGHDMTLPVHFLSRRHNQRTDEYGGSLENRARLLRELIEDAKEAVGDTCAVAVRFGVDELMGPRGIGSEGEGRDVVEMLAELPDLWDVNLSNFDNDGQTSRFSDEGFQAEYVKFVKSVTSKPVVGVGRFTSPDTMVSMIKGGTLDLIGAARPSIADPFLPRKIEEGRFDDLRECIGCNICVAGDKASVPMRCTQNPTMGEEWRRGWHPEYIPPKDTDDTVLVVGAGPAGLEAARALGQRGYDVLLADRRRELGGRVTLESRLPGLGEWARVRDWRLTQLRRMPNVQLLPDNEITAEMALEAECSLVAVATGARWRADGVGRSHSFPMEGLEGLEGPAGTPVFTPDDIMAGRLPSGRVVVFDDDHYYMGGVIAERLAEHGCEVTFVTPDSLVSSFTQFTAEQKRVQRRVMEKCAAVHTSTALVRAEPGAARLACVYTGRETVVTADALVLVTGMVPRDELYTGLRAFGEEALGAAGIRRVVRLGDCLGPGIIAAAVHSGHLFARTLDTAITDETPYRRENVELDWDQPLPASSGGAWGRQEGQGHGR</sequence>
<feature type="domain" description="TMADH/DMDH/HD second alpha/beta" evidence="12">
    <location>
        <begin position="521"/>
        <end position="613"/>
    </location>
</feature>
<dbReference type="InterPro" id="IPR036188">
    <property type="entry name" value="FAD/NAD-bd_sf"/>
</dbReference>
<comment type="similarity">
    <text evidence="3">In the N-terminal section; belongs to the NADH:flavin oxidoreductase/NADH oxidase family.</text>
</comment>
<dbReference type="Pfam" id="PF00724">
    <property type="entry name" value="Oxidored_FMN"/>
    <property type="match status" value="1"/>
</dbReference>
<organism evidence="13 14">
    <name type="scientific">Streptomyces ehimensis</name>
    <dbReference type="NCBI Taxonomy" id="68195"/>
    <lineage>
        <taxon>Bacteria</taxon>
        <taxon>Bacillati</taxon>
        <taxon>Actinomycetota</taxon>
        <taxon>Actinomycetes</taxon>
        <taxon>Kitasatosporales</taxon>
        <taxon>Streptomycetaceae</taxon>
        <taxon>Streptomyces</taxon>
    </lineage>
</organism>
<accession>A0ABV9BB01</accession>
<dbReference type="InterPro" id="IPR001155">
    <property type="entry name" value="OxRdtase_FMN_N"/>
</dbReference>
<dbReference type="Pfam" id="PF13450">
    <property type="entry name" value="NAD_binding_8"/>
    <property type="match status" value="1"/>
</dbReference>
<dbReference type="Proteomes" id="UP001595990">
    <property type="component" value="Unassembled WGS sequence"/>
</dbReference>
<feature type="region of interest" description="Disordered" evidence="10">
    <location>
        <begin position="701"/>
        <end position="724"/>
    </location>
</feature>
<evidence type="ECO:0000313" key="14">
    <source>
        <dbReference type="Proteomes" id="UP001595990"/>
    </source>
</evidence>
<dbReference type="PANTHER" id="PTHR42917">
    <property type="entry name" value="2,4-DIENOYL-COA REDUCTASE"/>
    <property type="match status" value="1"/>
</dbReference>
<dbReference type="EMBL" id="JBHSFS010000001">
    <property type="protein sequence ID" value="MFC4511853.1"/>
    <property type="molecule type" value="Genomic_DNA"/>
</dbReference>
<keyword evidence="4" id="KW-0285">Flavoprotein</keyword>
<comment type="cofactor">
    <cofactor evidence="2">
        <name>[4Fe-4S] cluster</name>
        <dbReference type="ChEBI" id="CHEBI:49883"/>
    </cofactor>
</comment>
<evidence type="ECO:0000256" key="9">
    <source>
        <dbReference type="ARBA" id="ARBA00023014"/>
    </source>
</evidence>
<keyword evidence="5" id="KW-0288">FMN</keyword>
<evidence type="ECO:0000256" key="7">
    <source>
        <dbReference type="ARBA" id="ARBA00023002"/>
    </source>
</evidence>
<evidence type="ECO:0000256" key="3">
    <source>
        <dbReference type="ARBA" id="ARBA00011048"/>
    </source>
</evidence>
<keyword evidence="14" id="KW-1185">Reference proteome</keyword>
<reference evidence="14" key="1">
    <citation type="journal article" date="2019" name="Int. J. Syst. Evol. Microbiol.">
        <title>The Global Catalogue of Microorganisms (GCM) 10K type strain sequencing project: providing services to taxonomists for standard genome sequencing and annotation.</title>
        <authorList>
            <consortium name="The Broad Institute Genomics Platform"/>
            <consortium name="The Broad Institute Genome Sequencing Center for Infectious Disease"/>
            <person name="Wu L."/>
            <person name="Ma J."/>
        </authorList>
    </citation>
    <scope>NUCLEOTIDE SEQUENCE [LARGE SCALE GENOMIC DNA]</scope>
    <source>
        <strain evidence="14">CECT 8064</strain>
    </source>
</reference>
<protein>
    <submittedName>
        <fullName evidence="13">FAD-dependent oxidoreductase</fullName>
    </submittedName>
</protein>
<evidence type="ECO:0000256" key="2">
    <source>
        <dbReference type="ARBA" id="ARBA00001966"/>
    </source>
</evidence>
<dbReference type="Gene3D" id="3.20.20.70">
    <property type="entry name" value="Aldolase class I"/>
    <property type="match status" value="1"/>
</dbReference>
<dbReference type="PANTHER" id="PTHR42917:SF2">
    <property type="entry name" value="2,4-DIENOYL-COA REDUCTASE [(2E)-ENOYL-COA-PRODUCING]"/>
    <property type="match status" value="1"/>
</dbReference>
<dbReference type="RefSeq" id="WP_417922134.1">
    <property type="nucleotide sequence ID" value="NZ_JBHSFS010000001.1"/>
</dbReference>
<dbReference type="InterPro" id="IPR013785">
    <property type="entry name" value="Aldolase_TIM"/>
</dbReference>
<dbReference type="InterPro" id="IPR054428">
    <property type="entry name" value="TMADH/DMDH/HD_second_a-b"/>
</dbReference>
<evidence type="ECO:0000256" key="8">
    <source>
        <dbReference type="ARBA" id="ARBA00023004"/>
    </source>
</evidence>
<comment type="caution">
    <text evidence="13">The sequence shown here is derived from an EMBL/GenBank/DDBJ whole genome shotgun (WGS) entry which is preliminary data.</text>
</comment>
<proteinExistence type="inferred from homology"/>
<dbReference type="InterPro" id="IPR051793">
    <property type="entry name" value="NADH:flavin_oxidoreductase"/>
</dbReference>
<evidence type="ECO:0000259" key="11">
    <source>
        <dbReference type="Pfam" id="PF00724"/>
    </source>
</evidence>
<evidence type="ECO:0000256" key="10">
    <source>
        <dbReference type="SAM" id="MobiDB-lite"/>
    </source>
</evidence>
<dbReference type="SUPFAM" id="SSF51971">
    <property type="entry name" value="Nucleotide-binding domain"/>
    <property type="match status" value="1"/>
</dbReference>
<keyword evidence="6" id="KW-0479">Metal-binding</keyword>
<feature type="domain" description="NADH:flavin oxidoreductase/NADH oxidase N-terminal" evidence="11">
    <location>
        <begin position="20"/>
        <end position="346"/>
    </location>
</feature>
<dbReference type="InterPro" id="IPR037348">
    <property type="entry name" value="TMADH/DMDH_FMN-bd"/>
</dbReference>
<evidence type="ECO:0000256" key="5">
    <source>
        <dbReference type="ARBA" id="ARBA00022643"/>
    </source>
</evidence>
<evidence type="ECO:0000256" key="1">
    <source>
        <dbReference type="ARBA" id="ARBA00001917"/>
    </source>
</evidence>
<keyword evidence="7" id="KW-0560">Oxidoreductase</keyword>
<dbReference type="Gene3D" id="3.40.50.720">
    <property type="entry name" value="NAD(P)-binding Rossmann-like Domain"/>
    <property type="match status" value="1"/>
</dbReference>
<evidence type="ECO:0000256" key="4">
    <source>
        <dbReference type="ARBA" id="ARBA00022630"/>
    </source>
</evidence>
<evidence type="ECO:0000259" key="12">
    <source>
        <dbReference type="Pfam" id="PF22620"/>
    </source>
</evidence>
<dbReference type="PRINTS" id="PR00368">
    <property type="entry name" value="FADPNR"/>
</dbReference>
<dbReference type="Gene3D" id="3.50.50.60">
    <property type="entry name" value="FAD/NAD(P)-binding domain"/>
    <property type="match status" value="1"/>
</dbReference>
<evidence type="ECO:0000313" key="13">
    <source>
        <dbReference type="EMBL" id="MFC4511853.1"/>
    </source>
</evidence>
<evidence type="ECO:0000256" key="6">
    <source>
        <dbReference type="ARBA" id="ARBA00022723"/>
    </source>
</evidence>
<dbReference type="CDD" id="cd02929">
    <property type="entry name" value="TMADH_HD_FMN"/>
    <property type="match status" value="1"/>
</dbReference>
<dbReference type="Pfam" id="PF22620">
    <property type="entry name" value="OYE-like_second_a-b"/>
    <property type="match status" value="1"/>
</dbReference>
<keyword evidence="9" id="KW-0411">Iron-sulfur</keyword>
<keyword evidence="8" id="KW-0408">Iron</keyword>
<name>A0ABV9BB01_9ACTN</name>
<gene>
    <name evidence="13" type="ORF">ACFPEN_02775</name>
</gene>
<dbReference type="SUPFAM" id="SSF51905">
    <property type="entry name" value="FAD/NAD(P)-binding domain"/>
    <property type="match status" value="1"/>
</dbReference>
<comment type="cofactor">
    <cofactor evidence="1">
        <name>FMN</name>
        <dbReference type="ChEBI" id="CHEBI:58210"/>
    </cofactor>
</comment>